<sequence>MLDIIIGESPDRTAALNSDGLEEFDVSTLSLPIVGEADNEPEAAVPEDLSLPIVGEEEADDDAFWTVELPVVGEIEGEESLSSPSGSGEGSSMIVVVVWQIGSRINDPHMHSSIFFSPQFSAKHQPNADSNSFWFRGGVLIEGCLVPLIAIYPTAIIVLVALNKSAVENGLRRDAHGGVGTCTAIAVAVETVVDTHTDSDAEDDTACASGEGDSRSDLGHSEKR</sequence>
<evidence type="ECO:0000313" key="3">
    <source>
        <dbReference type="EMBL" id="PIL25590.1"/>
    </source>
</evidence>
<feature type="region of interest" description="Disordered" evidence="1">
    <location>
        <begin position="196"/>
        <end position="224"/>
    </location>
</feature>
<feature type="compositionally biased region" description="Basic and acidic residues" evidence="1">
    <location>
        <begin position="212"/>
        <end position="224"/>
    </location>
</feature>
<evidence type="ECO:0000313" key="4">
    <source>
        <dbReference type="Proteomes" id="UP000230002"/>
    </source>
</evidence>
<gene>
    <name evidence="3" type="ORF">GSI_11338</name>
</gene>
<keyword evidence="2" id="KW-0812">Transmembrane</keyword>
<feature type="transmembrane region" description="Helical" evidence="2">
    <location>
        <begin position="133"/>
        <end position="162"/>
    </location>
</feature>
<evidence type="ECO:0000256" key="1">
    <source>
        <dbReference type="SAM" id="MobiDB-lite"/>
    </source>
</evidence>
<comment type="caution">
    <text evidence="3">The sequence shown here is derived from an EMBL/GenBank/DDBJ whole genome shotgun (WGS) entry which is preliminary data.</text>
</comment>
<dbReference type="EMBL" id="AYKW01000045">
    <property type="protein sequence ID" value="PIL25590.1"/>
    <property type="molecule type" value="Genomic_DNA"/>
</dbReference>
<reference evidence="3 4" key="1">
    <citation type="journal article" date="2015" name="Sci. Rep.">
        <title>Chromosome-level genome map provides insights into diverse defense mechanisms in the medicinal fungus Ganoderma sinense.</title>
        <authorList>
            <person name="Zhu Y."/>
            <person name="Xu J."/>
            <person name="Sun C."/>
            <person name="Zhou S."/>
            <person name="Xu H."/>
            <person name="Nelson D.R."/>
            <person name="Qian J."/>
            <person name="Song J."/>
            <person name="Luo H."/>
            <person name="Xiang L."/>
            <person name="Li Y."/>
            <person name="Xu Z."/>
            <person name="Ji A."/>
            <person name="Wang L."/>
            <person name="Lu S."/>
            <person name="Hayward A."/>
            <person name="Sun W."/>
            <person name="Li X."/>
            <person name="Schwartz D.C."/>
            <person name="Wang Y."/>
            <person name="Chen S."/>
        </authorList>
    </citation>
    <scope>NUCLEOTIDE SEQUENCE [LARGE SCALE GENOMIC DNA]</scope>
    <source>
        <strain evidence="3 4">ZZ0214-1</strain>
    </source>
</reference>
<name>A0A2G8RVQ1_9APHY</name>
<dbReference type="Proteomes" id="UP000230002">
    <property type="component" value="Unassembled WGS sequence"/>
</dbReference>
<accession>A0A2G8RVQ1</accession>
<keyword evidence="4" id="KW-1185">Reference proteome</keyword>
<organism evidence="3 4">
    <name type="scientific">Ganoderma sinense ZZ0214-1</name>
    <dbReference type="NCBI Taxonomy" id="1077348"/>
    <lineage>
        <taxon>Eukaryota</taxon>
        <taxon>Fungi</taxon>
        <taxon>Dikarya</taxon>
        <taxon>Basidiomycota</taxon>
        <taxon>Agaricomycotina</taxon>
        <taxon>Agaricomycetes</taxon>
        <taxon>Polyporales</taxon>
        <taxon>Polyporaceae</taxon>
        <taxon>Ganoderma</taxon>
    </lineage>
</organism>
<proteinExistence type="predicted"/>
<evidence type="ECO:0000256" key="2">
    <source>
        <dbReference type="SAM" id="Phobius"/>
    </source>
</evidence>
<keyword evidence="2" id="KW-0472">Membrane</keyword>
<protein>
    <submittedName>
        <fullName evidence="3">Uncharacterized protein</fullName>
    </submittedName>
</protein>
<dbReference type="AlphaFoldDB" id="A0A2G8RVQ1"/>
<keyword evidence="2" id="KW-1133">Transmembrane helix</keyword>